<dbReference type="AlphaFoldDB" id="A0A6A7FM68"/>
<dbReference type="InterPro" id="IPR032199">
    <property type="entry name" value="RMI1_C"/>
</dbReference>
<keyword evidence="4" id="KW-0235">DNA replication</keyword>
<feature type="compositionally biased region" description="Low complexity" evidence="7">
    <location>
        <begin position="252"/>
        <end position="284"/>
    </location>
</feature>
<dbReference type="Gene3D" id="1.10.8.1020">
    <property type="entry name" value="RecQ-mediated genome instability protein 1, N-terminal domain"/>
    <property type="match status" value="1"/>
</dbReference>
<name>A0A6A7FM68_9CRUS</name>
<feature type="compositionally biased region" description="Polar residues" evidence="7">
    <location>
        <begin position="317"/>
        <end position="331"/>
    </location>
</feature>
<feature type="compositionally biased region" description="Polar residues" evidence="7">
    <location>
        <begin position="241"/>
        <end position="251"/>
    </location>
</feature>
<accession>A0A6A7FM68</accession>
<feature type="compositionally biased region" description="Low complexity" evidence="7">
    <location>
        <begin position="332"/>
        <end position="357"/>
    </location>
</feature>
<evidence type="ECO:0000256" key="3">
    <source>
        <dbReference type="ARBA" id="ARBA00018987"/>
    </source>
</evidence>
<feature type="region of interest" description="Disordered" evidence="7">
    <location>
        <begin position="819"/>
        <end position="843"/>
    </location>
</feature>
<evidence type="ECO:0000259" key="8">
    <source>
        <dbReference type="Pfam" id="PF08585"/>
    </source>
</evidence>
<feature type="compositionally biased region" description="Polar residues" evidence="7">
    <location>
        <begin position="447"/>
        <end position="459"/>
    </location>
</feature>
<dbReference type="GO" id="GO:0000712">
    <property type="term" value="P:resolution of meiotic recombination intermediates"/>
    <property type="evidence" value="ECO:0007669"/>
    <property type="project" value="TreeGrafter"/>
</dbReference>
<evidence type="ECO:0000259" key="10">
    <source>
        <dbReference type="Pfam" id="PF21000"/>
    </source>
</evidence>
<comment type="function">
    <text evidence="6">Essential component of the RMI complex, a complex that plays an important role in the processing of homologous recombination intermediates to limit DNA crossover formation in cells. Promotes TOP3A binding to double Holliday junctions (DHJ) and hence stimulates TOP3A-mediated dissolution. Required for BLM phosphorylation during mitosis. Within the BLM complex, required for BLM and TOP3A stability.</text>
</comment>
<reference evidence="11" key="1">
    <citation type="submission" date="2017-11" db="EMBL/GenBank/DDBJ databases">
        <title>The sensing device of the deep-sea amphipod.</title>
        <authorList>
            <person name="Kobayashi H."/>
            <person name="Nagahama T."/>
            <person name="Arai W."/>
            <person name="Sasagawa Y."/>
            <person name="Umeda M."/>
            <person name="Hayashi T."/>
            <person name="Nikaido I."/>
            <person name="Watanabe H."/>
            <person name="Oguri K."/>
            <person name="Kitazato H."/>
            <person name="Fujioka K."/>
            <person name="Kido Y."/>
            <person name="Takami H."/>
        </authorList>
    </citation>
    <scope>NUCLEOTIDE SEQUENCE</scope>
    <source>
        <tissue evidence="11">Whole body</tissue>
    </source>
</reference>
<dbReference type="InterPro" id="IPR042470">
    <property type="entry name" value="RMI1_N_C_sf"/>
</dbReference>
<evidence type="ECO:0000259" key="9">
    <source>
        <dbReference type="Pfam" id="PF16099"/>
    </source>
</evidence>
<evidence type="ECO:0000256" key="6">
    <source>
        <dbReference type="ARBA" id="ARBA00024977"/>
    </source>
</evidence>
<dbReference type="InterPro" id="IPR013894">
    <property type="entry name" value="RMI1_OB"/>
</dbReference>
<feature type="domain" description="RMI1 N-terminal" evidence="10">
    <location>
        <begin position="11"/>
        <end position="64"/>
    </location>
</feature>
<sequence>MDVSEKVKLFLNQKKNVEVPQVWVAACLDWLQNEHSITSQQLNGRLTWLCEKAYEQWLYTDLAELETGSLPVGITEQHNITLPKDTMMQIINVREIGLPAYSQLQQLRKDDIVNQLVDTDKPNQQSWEPKPSRMLLLKLTDGVTELKGMEYTPMNTISLQTKPGTKILVRGGSNMRRGVLLLTISNTTVLGGAVDALLVTHAPENIINRALNLEETETPREYDEAPIAPSAVVAASQASQYYPTQPSTQGHPPNNRQNVPANNNRTNHNNNSLHTNTSSNPNNSGFKRPNAVANSGDNNGSRVNSVDSSSNNRSSNIFNTRGSSSTSTARPNNNRGNNSNSLDKSGGSDGNGNFNNLWADSQTFGRPATQSQQQQQQVRVDNEDDFGDDDLLDMDMEAALLEAEATISSSSVSTETHRNNKASALNEARNDISTLNDGPNGWKNRSGVVNNSSENMNKNLKNDVSAMTGIRIGPFRSNNFASAARNSSNPVTSNRNSYETLTDANFPEDDFDDLCAMEEEIKILESQNYRNVSNNQNVAFTSSNLSDTKNDNSIDDDLKIIESKPDNCLKPFPAANKPVAAHSQSKGSISCDVFIDDSTNKNISSSGSGSNQAKARQPAKLTLSEKLSLSAASSPFQKSSLKADKQIDFKNIPDSSASNSKDSCKQGKFKQPSDSFNHSDSSTIFTEESTNTRLSVKRVKCNESDDEAGNICKQPKLVLQQHSSLNIKPMNDEPDISSHKDHTVPDSNRKALKDSNFSVNIEGNSTVAEKNQRTSSVSDTSKNNLSVHETAIVKPFVGEKFDPKDECLKNVTSTDSEAQHCALNADNTETDKRDRRKSTSTRVQSQPPFTYLCFLPTKYSTEQEFVVKGFVMTLMSRLSPSMGQWRLHVKINDGSCSVHVDIDDQVLQELIGLSVTEIKAQIAKAGSDSSIKAKFSKNVSGCQKELISLCCLMKLRVAPTLQRPLLVSLQPITQQHLQQLEERCQ</sequence>
<feature type="compositionally biased region" description="Low complexity" evidence="7">
    <location>
        <begin position="297"/>
        <end position="316"/>
    </location>
</feature>
<dbReference type="Pfam" id="PF08585">
    <property type="entry name" value="RMI1_N_C"/>
    <property type="match status" value="1"/>
</dbReference>
<feature type="domain" description="RecQ mediated genome instability protein 1 OB-fold" evidence="8">
    <location>
        <begin position="70"/>
        <end position="203"/>
    </location>
</feature>
<dbReference type="Gene3D" id="2.40.50.510">
    <property type="match status" value="1"/>
</dbReference>
<feature type="compositionally biased region" description="Basic and acidic residues" evidence="7">
    <location>
        <begin position="736"/>
        <end position="750"/>
    </location>
</feature>
<evidence type="ECO:0000256" key="7">
    <source>
        <dbReference type="SAM" id="MobiDB-lite"/>
    </source>
</evidence>
<dbReference type="GO" id="GO:0016604">
    <property type="term" value="C:nuclear body"/>
    <property type="evidence" value="ECO:0007669"/>
    <property type="project" value="TreeGrafter"/>
</dbReference>
<dbReference type="InterPro" id="IPR049363">
    <property type="entry name" value="RMI1_N"/>
</dbReference>
<feature type="region of interest" description="Disordered" evidence="7">
    <location>
        <begin position="234"/>
        <end position="390"/>
    </location>
</feature>
<protein>
    <recommendedName>
        <fullName evidence="3">RecQ-mediated genome instability protein 1</fullName>
    </recommendedName>
</protein>
<evidence type="ECO:0000313" key="11">
    <source>
        <dbReference type="EMBL" id="LAC19661.1"/>
    </source>
</evidence>
<dbReference type="GO" id="GO:0031422">
    <property type="term" value="C:RecQ family helicase-topoisomerase III complex"/>
    <property type="evidence" value="ECO:0007669"/>
    <property type="project" value="TreeGrafter"/>
</dbReference>
<dbReference type="Pfam" id="PF21000">
    <property type="entry name" value="RMI1_N_N"/>
    <property type="match status" value="1"/>
</dbReference>
<proteinExistence type="evidence at transcript level"/>
<comment type="subcellular location">
    <subcellularLocation>
        <location evidence="1">Nucleus</location>
    </subcellularLocation>
</comment>
<dbReference type="EMBL" id="IACT01000230">
    <property type="protein sequence ID" value="LAC19661.1"/>
    <property type="molecule type" value="mRNA"/>
</dbReference>
<evidence type="ECO:0000256" key="5">
    <source>
        <dbReference type="ARBA" id="ARBA00023242"/>
    </source>
</evidence>
<dbReference type="Gene3D" id="2.40.50.770">
    <property type="entry name" value="RecQ-mediated genome instability protein Rmi1, C-terminal domain"/>
    <property type="match status" value="1"/>
</dbReference>
<dbReference type="GO" id="GO:0006260">
    <property type="term" value="P:DNA replication"/>
    <property type="evidence" value="ECO:0007669"/>
    <property type="project" value="UniProtKB-KW"/>
</dbReference>
<dbReference type="FunFam" id="2.40.50.770:FF:000002">
    <property type="entry name" value="recQ-mediated genome instability protein 1"/>
    <property type="match status" value="1"/>
</dbReference>
<dbReference type="GO" id="GO:0000724">
    <property type="term" value="P:double-strand break repair via homologous recombination"/>
    <property type="evidence" value="ECO:0007669"/>
    <property type="project" value="TreeGrafter"/>
</dbReference>
<organism evidence="11">
    <name type="scientific">Hirondellea gigas</name>
    <dbReference type="NCBI Taxonomy" id="1518452"/>
    <lineage>
        <taxon>Eukaryota</taxon>
        <taxon>Metazoa</taxon>
        <taxon>Ecdysozoa</taxon>
        <taxon>Arthropoda</taxon>
        <taxon>Crustacea</taxon>
        <taxon>Multicrustacea</taxon>
        <taxon>Malacostraca</taxon>
        <taxon>Eumalacostraca</taxon>
        <taxon>Peracarida</taxon>
        <taxon>Amphipoda</taxon>
        <taxon>Amphilochidea</taxon>
        <taxon>Lysianassida</taxon>
        <taxon>Lysianassidira</taxon>
        <taxon>Lysianassoidea</taxon>
        <taxon>Lysianassidae</taxon>
        <taxon>Hirondellea</taxon>
    </lineage>
</organism>
<evidence type="ECO:0000256" key="2">
    <source>
        <dbReference type="ARBA" id="ARBA00006395"/>
    </source>
</evidence>
<dbReference type="GO" id="GO:0000166">
    <property type="term" value="F:nucleotide binding"/>
    <property type="evidence" value="ECO:0007669"/>
    <property type="project" value="InterPro"/>
</dbReference>
<dbReference type="PANTHER" id="PTHR14790:SF15">
    <property type="entry name" value="RECQ-MEDIATED GENOME INSTABILITY PROTEIN 1"/>
    <property type="match status" value="1"/>
</dbReference>
<feature type="domain" description="RecQ-mediated genome instability protein 1 C-terminal OB-fold" evidence="9">
    <location>
        <begin position="847"/>
        <end position="983"/>
    </location>
</feature>
<feature type="region of interest" description="Disordered" evidence="7">
    <location>
        <begin position="645"/>
        <end position="689"/>
    </location>
</feature>
<feature type="region of interest" description="Disordered" evidence="7">
    <location>
        <begin position="729"/>
        <end position="750"/>
    </location>
</feature>
<evidence type="ECO:0000256" key="1">
    <source>
        <dbReference type="ARBA" id="ARBA00004123"/>
    </source>
</evidence>
<evidence type="ECO:0000256" key="4">
    <source>
        <dbReference type="ARBA" id="ARBA00022705"/>
    </source>
</evidence>
<dbReference type="InterPro" id="IPR044881">
    <property type="entry name" value="RMI1_N_N_sf"/>
</dbReference>
<dbReference type="PANTHER" id="PTHR14790">
    <property type="entry name" value="RECQ-MEDIATED GENOME INSTABILITY PROTEIN 1 RMI1"/>
    <property type="match status" value="1"/>
</dbReference>
<dbReference type="Pfam" id="PF16099">
    <property type="entry name" value="RMI1_C"/>
    <property type="match status" value="1"/>
</dbReference>
<dbReference type="SMART" id="SM01161">
    <property type="entry name" value="DUF1767"/>
    <property type="match status" value="1"/>
</dbReference>
<comment type="similarity">
    <text evidence="2">Belongs to the RMI1 family.</text>
</comment>
<feature type="region of interest" description="Disordered" evidence="7">
    <location>
        <begin position="406"/>
        <end position="459"/>
    </location>
</feature>
<keyword evidence="5" id="KW-0539">Nucleus</keyword>
<feature type="compositionally biased region" description="Polar residues" evidence="7">
    <location>
        <begin position="672"/>
        <end position="689"/>
    </location>
</feature>